<keyword evidence="3" id="KW-1185">Reference proteome</keyword>
<organism evidence="2 3">
    <name type="scientific">Candidatus Magnetominusculus xianensis</name>
    <dbReference type="NCBI Taxonomy" id="1748249"/>
    <lineage>
        <taxon>Bacteria</taxon>
        <taxon>Pseudomonadati</taxon>
        <taxon>Nitrospirota</taxon>
        <taxon>Nitrospiria</taxon>
        <taxon>Nitrospirales</taxon>
        <taxon>Nitrospiraceae</taxon>
        <taxon>Candidatus Magnetominusculus</taxon>
    </lineage>
</organism>
<dbReference type="Pfam" id="PF04143">
    <property type="entry name" value="Sulf_transp"/>
    <property type="match status" value="1"/>
</dbReference>
<keyword evidence="1" id="KW-0472">Membrane</keyword>
<accession>A0ABR5SCW5</accession>
<reference evidence="2 3" key="1">
    <citation type="submission" date="2015-11" db="EMBL/GenBank/DDBJ databases">
        <authorList>
            <person name="Lin W."/>
        </authorList>
    </citation>
    <scope>NUCLEOTIDE SEQUENCE [LARGE SCALE GENOMIC DNA]</scope>
    <source>
        <strain evidence="2 3">HCH-1</strain>
    </source>
</reference>
<feature type="transmembrane region" description="Helical" evidence="1">
    <location>
        <begin position="67"/>
        <end position="86"/>
    </location>
</feature>
<sequence>MIELITFNEFLGRLAQTFDASTIEAVKGPTSLYGGLILGLLFGIVLQKARLCKYDIVSGLFRLQDFTVFRVGTPILMVSVVLIFIFKDTGVFELHVPKTVIVPQIIGGLLFGAGIAIMGYCPGTAAGALGEGSLDAIPSILGMISGAVLYAEFFHDSWENTFLKWGAVGGKTFFEILNINHWYLIVLFLLMLTMFLIATTMFDIFIVFLRRTFNLFMELTDALEEKVPPATKPYAVSTLETVRKFRQNLRDLFK</sequence>
<dbReference type="Proteomes" id="UP000060487">
    <property type="component" value="Unassembled WGS sequence"/>
</dbReference>
<evidence type="ECO:0000256" key="1">
    <source>
        <dbReference type="SAM" id="Phobius"/>
    </source>
</evidence>
<dbReference type="InterPro" id="IPR007272">
    <property type="entry name" value="Sulf_transp_TsuA/YedE"/>
</dbReference>
<gene>
    <name evidence="2" type="ORF">ASN18_3119</name>
</gene>
<protein>
    <submittedName>
        <fullName evidence="2">YeeE/YedE family protein</fullName>
    </submittedName>
</protein>
<dbReference type="RefSeq" id="WP_085053721.1">
    <property type="nucleotide sequence ID" value="NZ_LNQR01000124.1"/>
</dbReference>
<keyword evidence="1" id="KW-1133">Transmembrane helix</keyword>
<proteinExistence type="predicted"/>
<comment type="caution">
    <text evidence="2">The sequence shown here is derived from an EMBL/GenBank/DDBJ whole genome shotgun (WGS) entry which is preliminary data.</text>
</comment>
<feature type="transmembrane region" description="Helical" evidence="1">
    <location>
        <begin position="101"/>
        <end position="121"/>
    </location>
</feature>
<keyword evidence="1" id="KW-0812">Transmembrane</keyword>
<feature type="transmembrane region" description="Helical" evidence="1">
    <location>
        <begin position="182"/>
        <end position="209"/>
    </location>
</feature>
<feature type="transmembrane region" description="Helical" evidence="1">
    <location>
        <begin position="133"/>
        <end position="151"/>
    </location>
</feature>
<evidence type="ECO:0000313" key="2">
    <source>
        <dbReference type="EMBL" id="KWT76853.1"/>
    </source>
</evidence>
<name>A0ABR5SCW5_9BACT</name>
<dbReference type="EMBL" id="LNQR01000124">
    <property type="protein sequence ID" value="KWT76853.1"/>
    <property type="molecule type" value="Genomic_DNA"/>
</dbReference>
<feature type="transmembrane region" description="Helical" evidence="1">
    <location>
        <begin position="30"/>
        <end position="46"/>
    </location>
</feature>
<evidence type="ECO:0000313" key="3">
    <source>
        <dbReference type="Proteomes" id="UP000060487"/>
    </source>
</evidence>